<dbReference type="InterPro" id="IPR027417">
    <property type="entry name" value="P-loop_NTPase"/>
</dbReference>
<dbReference type="GO" id="GO:0005524">
    <property type="term" value="F:ATP binding"/>
    <property type="evidence" value="ECO:0007669"/>
    <property type="project" value="InterPro"/>
</dbReference>
<dbReference type="EMBL" id="NESQ01000164">
    <property type="protein sequence ID" value="PUU77092.1"/>
    <property type="molecule type" value="Genomic_DNA"/>
</dbReference>
<accession>A0A2T6ZNM5</accession>
<evidence type="ECO:0000256" key="1">
    <source>
        <dbReference type="ARBA" id="ARBA00022448"/>
    </source>
</evidence>
<feature type="domain" description="ABC transporter" evidence="2">
    <location>
        <begin position="50"/>
        <end position="77"/>
    </location>
</feature>
<evidence type="ECO:0000259" key="2">
    <source>
        <dbReference type="Pfam" id="PF00005"/>
    </source>
</evidence>
<sequence>MVLPHTNPFSWHFFAIWGPQPSLALKETHVEHESAKTTPSGQLRLLNEIYVRPGELTALMGASGAGRTTLLDILASRKNIGVITGDALRISAYLRQPYEVSRAEEDAYVDEVIALLEMENIADDITGDPTNGSAVEERKRVTIGAQLASKPQLLVFLDELTSGINSQSAFNIVRFL</sequence>
<keyword evidence="1" id="KW-0813">Transport</keyword>
<name>A0A2T6ZNM5_TUBBO</name>
<dbReference type="GO" id="GO:0016887">
    <property type="term" value="F:ATP hydrolysis activity"/>
    <property type="evidence" value="ECO:0007669"/>
    <property type="project" value="InterPro"/>
</dbReference>
<protein>
    <recommendedName>
        <fullName evidence="2">ABC transporter domain-containing protein</fullName>
    </recommendedName>
</protein>
<keyword evidence="4" id="KW-1185">Reference proteome</keyword>
<comment type="caution">
    <text evidence="3">The sequence shown here is derived from an EMBL/GenBank/DDBJ whole genome shotgun (WGS) entry which is preliminary data.</text>
</comment>
<dbReference type="InterPro" id="IPR003439">
    <property type="entry name" value="ABC_transporter-like_ATP-bd"/>
</dbReference>
<dbReference type="AlphaFoldDB" id="A0A2T6ZNM5"/>
<dbReference type="Pfam" id="PF00005">
    <property type="entry name" value="ABC_tran"/>
    <property type="match status" value="1"/>
</dbReference>
<dbReference type="Gene3D" id="3.40.50.300">
    <property type="entry name" value="P-loop containing nucleotide triphosphate hydrolases"/>
    <property type="match status" value="2"/>
</dbReference>
<proteinExistence type="predicted"/>
<organism evidence="3 4">
    <name type="scientific">Tuber borchii</name>
    <name type="common">White truffle</name>
    <dbReference type="NCBI Taxonomy" id="42251"/>
    <lineage>
        <taxon>Eukaryota</taxon>
        <taxon>Fungi</taxon>
        <taxon>Dikarya</taxon>
        <taxon>Ascomycota</taxon>
        <taxon>Pezizomycotina</taxon>
        <taxon>Pezizomycetes</taxon>
        <taxon>Pezizales</taxon>
        <taxon>Tuberaceae</taxon>
        <taxon>Tuber</taxon>
    </lineage>
</organism>
<dbReference type="Proteomes" id="UP000244722">
    <property type="component" value="Unassembled WGS sequence"/>
</dbReference>
<gene>
    <name evidence="3" type="ORF">B9Z19DRAFT_1128785</name>
</gene>
<dbReference type="PANTHER" id="PTHR19241">
    <property type="entry name" value="ATP-BINDING CASSETTE TRANSPORTER"/>
    <property type="match status" value="1"/>
</dbReference>
<dbReference type="STRING" id="42251.A0A2T6ZNM5"/>
<dbReference type="SUPFAM" id="SSF52540">
    <property type="entry name" value="P-loop containing nucleoside triphosphate hydrolases"/>
    <property type="match status" value="1"/>
</dbReference>
<evidence type="ECO:0000313" key="4">
    <source>
        <dbReference type="Proteomes" id="UP000244722"/>
    </source>
</evidence>
<reference evidence="3 4" key="1">
    <citation type="submission" date="2017-04" db="EMBL/GenBank/DDBJ databases">
        <title>Draft genome sequence of Tuber borchii Vittad., a whitish edible truffle.</title>
        <authorList>
            <consortium name="DOE Joint Genome Institute"/>
            <person name="Murat C."/>
            <person name="Kuo A."/>
            <person name="Barry K.W."/>
            <person name="Clum A."/>
            <person name="Dockter R.B."/>
            <person name="Fauchery L."/>
            <person name="Iotti M."/>
            <person name="Kohler A."/>
            <person name="Labutti K."/>
            <person name="Lindquist E.A."/>
            <person name="Lipzen A."/>
            <person name="Ohm R.A."/>
            <person name="Wang M."/>
            <person name="Grigoriev I.V."/>
            <person name="Zambonelli A."/>
            <person name="Martin F.M."/>
        </authorList>
    </citation>
    <scope>NUCLEOTIDE SEQUENCE [LARGE SCALE GENOMIC DNA]</scope>
    <source>
        <strain evidence="3 4">Tbo3840</strain>
    </source>
</reference>
<evidence type="ECO:0000313" key="3">
    <source>
        <dbReference type="EMBL" id="PUU77092.1"/>
    </source>
</evidence>
<dbReference type="OrthoDB" id="245989at2759"/>